<accession>A0ABQ8ESV9</accession>
<evidence type="ECO:0000313" key="2">
    <source>
        <dbReference type="EMBL" id="KAH6585990.1"/>
    </source>
</evidence>
<protein>
    <recommendedName>
        <fullName evidence="1">CobW/HypB/UreG nucleotide-binding domain-containing protein</fullName>
    </recommendedName>
</protein>
<comment type="caution">
    <text evidence="2">The sequence shown here is derived from an EMBL/GenBank/DDBJ whole genome shotgun (WGS) entry which is preliminary data.</text>
</comment>
<dbReference type="InterPro" id="IPR051316">
    <property type="entry name" value="Zinc-reg_GTPase_activator"/>
</dbReference>
<dbReference type="Gene3D" id="3.40.50.300">
    <property type="entry name" value="P-loop containing nucleotide triphosphate hydrolases"/>
    <property type="match status" value="1"/>
</dbReference>
<dbReference type="PANTHER" id="PTHR13748:SF62">
    <property type="entry name" value="COBW DOMAIN-CONTAINING PROTEIN"/>
    <property type="match status" value="1"/>
</dbReference>
<dbReference type="Proteomes" id="UP001648503">
    <property type="component" value="Unassembled WGS sequence"/>
</dbReference>
<evidence type="ECO:0000313" key="3">
    <source>
        <dbReference type="Proteomes" id="UP001648503"/>
    </source>
</evidence>
<organism evidence="2 3">
    <name type="scientific">Batrachochytrium salamandrivorans</name>
    <dbReference type="NCBI Taxonomy" id="1357716"/>
    <lineage>
        <taxon>Eukaryota</taxon>
        <taxon>Fungi</taxon>
        <taxon>Fungi incertae sedis</taxon>
        <taxon>Chytridiomycota</taxon>
        <taxon>Chytridiomycota incertae sedis</taxon>
        <taxon>Chytridiomycetes</taxon>
        <taxon>Rhizophydiales</taxon>
        <taxon>Rhizophydiales incertae sedis</taxon>
        <taxon>Batrachochytrium</taxon>
    </lineage>
</organism>
<dbReference type="SUPFAM" id="SSF52540">
    <property type="entry name" value="P-loop containing nucleoside triphosphate hydrolases"/>
    <property type="match status" value="1"/>
</dbReference>
<dbReference type="PANTHER" id="PTHR13748">
    <property type="entry name" value="COBW-RELATED"/>
    <property type="match status" value="1"/>
</dbReference>
<evidence type="ECO:0000259" key="1">
    <source>
        <dbReference type="Pfam" id="PF02492"/>
    </source>
</evidence>
<dbReference type="EMBL" id="JAFCIX010000577">
    <property type="protein sequence ID" value="KAH6585990.1"/>
    <property type="molecule type" value="Genomic_DNA"/>
</dbReference>
<feature type="domain" description="CobW/HypB/UreG nucleotide-binding" evidence="1">
    <location>
        <begin position="7"/>
        <end position="179"/>
    </location>
</feature>
<dbReference type="InterPro" id="IPR027417">
    <property type="entry name" value="P-loop_NTPase"/>
</dbReference>
<keyword evidence="3" id="KW-1185">Reference proteome</keyword>
<proteinExistence type="predicted"/>
<dbReference type="CDD" id="cd03112">
    <property type="entry name" value="CobW-like"/>
    <property type="match status" value="1"/>
</dbReference>
<reference evidence="2 3" key="1">
    <citation type="submission" date="2021-02" db="EMBL/GenBank/DDBJ databases">
        <title>Variation within the Batrachochytrium salamandrivorans European outbreak.</title>
        <authorList>
            <person name="Kelly M."/>
            <person name="Pasmans F."/>
            <person name="Shea T.P."/>
            <person name="Munoz J.F."/>
            <person name="Carranza S."/>
            <person name="Cuomo C.A."/>
            <person name="Martel A."/>
        </authorList>
    </citation>
    <scope>NUCLEOTIDE SEQUENCE [LARGE SCALE GENOMIC DNA]</scope>
    <source>
        <strain evidence="2 3">AMFP18/2</strain>
    </source>
</reference>
<gene>
    <name evidence="2" type="ORF">BASA50_000933</name>
</gene>
<dbReference type="Pfam" id="PF02492">
    <property type="entry name" value="cobW"/>
    <property type="match status" value="1"/>
</dbReference>
<sequence length="351" mass="38859">MSHPPIPVTVLTGFLGAGKTTIILSLLSKLPKNIKVALLKNEFGDVKVDSELAKEENIRVTEMMNGCMCCVLVGQMKNALVEIKDTIKPDRIIIETSGSAFPAPIAWQIREIAAEGFELDAIITVIDCINFTGYQDTSYTARMQAQYTDLILLNKHEQVTERQLDLLIDIVDDLNTDTPKVKVPAEGISPSLAFGYSTRLFLEDSVSETSSVQPIRSVLDDSSQKFDMDHHANEVDLIRIQHAMDASEPKTGPHTQKAFESFLAGLSKDEVYRVKGFVRFTDAQPSAVWIVNWAFGRLTLTASTRLSTDETSPAREMNVLLTVMGCSLFRLKKVFQAAFPQAQITLTTAKN</sequence>
<dbReference type="InterPro" id="IPR003495">
    <property type="entry name" value="CobW/HypB/UreG_nucleotide-bd"/>
</dbReference>
<name>A0ABQ8ESV9_9FUNG</name>